<dbReference type="EMBL" id="QBMP01000189">
    <property type="protein sequence ID" value="PZO50433.1"/>
    <property type="molecule type" value="Genomic_DNA"/>
</dbReference>
<sequence>MRPLPPPNQAKISARPLARLLASLLAGTIGTLFMASSPAHAQRTTVFELDQAICANNWSSAIDIAGMLMASDGEAFQGNRITQDQRTALLALRQQLERYRSEQVVLPGAEACDRTDPYFLTASTPTVQSSQPLGWQGAVAEATGNRYSSVVLTEPTAFSLPVAMGEAAGLTPAAPVDLRNGMNVVAGHVGTGHEVYGFVARLGDRLTVDLAVTQVMAGSLYTSGDSQLFVFDRNGQLVASADDSDLVTEPVNNNFSNPSYSNSASNRQQSRISGFIIPKTDVYFAVVTSYNNDPILNREGQLTGWQDNGGGRFDYTLTFSGVTPTNALVP</sequence>
<gene>
    <name evidence="2" type="ORF">DCF15_15875</name>
</gene>
<dbReference type="AlphaFoldDB" id="A0A2W4WZ71"/>
<evidence type="ECO:0000256" key="1">
    <source>
        <dbReference type="SAM" id="SignalP"/>
    </source>
</evidence>
<accession>A0A2W4WZ71</accession>
<evidence type="ECO:0000313" key="2">
    <source>
        <dbReference type="EMBL" id="PZO50433.1"/>
    </source>
</evidence>
<comment type="caution">
    <text evidence="2">The sequence shown here is derived from an EMBL/GenBank/DDBJ whole genome shotgun (WGS) entry which is preliminary data.</text>
</comment>
<reference evidence="3" key="1">
    <citation type="submission" date="2018-04" db="EMBL/GenBank/DDBJ databases">
        <authorList>
            <person name="Cornet L."/>
        </authorList>
    </citation>
    <scope>NUCLEOTIDE SEQUENCE [LARGE SCALE GENOMIC DNA]</scope>
</reference>
<evidence type="ECO:0000313" key="3">
    <source>
        <dbReference type="Proteomes" id="UP000249794"/>
    </source>
</evidence>
<dbReference type="Proteomes" id="UP000249794">
    <property type="component" value="Unassembled WGS sequence"/>
</dbReference>
<organism evidence="2 3">
    <name type="scientific">Phormidesmis priestleyi</name>
    <dbReference type="NCBI Taxonomy" id="268141"/>
    <lineage>
        <taxon>Bacteria</taxon>
        <taxon>Bacillati</taxon>
        <taxon>Cyanobacteriota</taxon>
        <taxon>Cyanophyceae</taxon>
        <taxon>Leptolyngbyales</taxon>
        <taxon>Leptolyngbyaceae</taxon>
        <taxon>Phormidesmis</taxon>
    </lineage>
</organism>
<name>A0A2W4WZ71_9CYAN</name>
<protein>
    <submittedName>
        <fullName evidence="2">Uncharacterized protein</fullName>
    </submittedName>
</protein>
<feature type="chain" id="PRO_5015999997" evidence="1">
    <location>
        <begin position="42"/>
        <end position="330"/>
    </location>
</feature>
<keyword evidence="1" id="KW-0732">Signal</keyword>
<feature type="signal peptide" evidence="1">
    <location>
        <begin position="1"/>
        <end position="41"/>
    </location>
</feature>
<reference evidence="2 3" key="2">
    <citation type="submission" date="2018-06" db="EMBL/GenBank/DDBJ databases">
        <title>Metagenomic assembly of (sub)arctic Cyanobacteria and their associated microbiome from non-axenic cultures.</title>
        <authorList>
            <person name="Baurain D."/>
        </authorList>
    </citation>
    <scope>NUCLEOTIDE SEQUENCE [LARGE SCALE GENOMIC DNA]</scope>
    <source>
        <strain evidence="2">ULC027bin1</strain>
    </source>
</reference>
<proteinExistence type="predicted"/>